<dbReference type="PANTHER" id="PTHR42852">
    <property type="entry name" value="THIOL:DISULFIDE INTERCHANGE PROTEIN DSBE"/>
    <property type="match status" value="1"/>
</dbReference>
<dbReference type="GeneID" id="20090129"/>
<evidence type="ECO:0000313" key="3">
    <source>
        <dbReference type="EMBL" id="ETV92625.1"/>
    </source>
</evidence>
<accession>A0A024TEN2</accession>
<evidence type="ECO:0000256" key="1">
    <source>
        <dbReference type="SAM" id="MobiDB-lite"/>
    </source>
</evidence>
<dbReference type="RefSeq" id="XP_008878664.1">
    <property type="nucleotide sequence ID" value="XM_008880442.1"/>
</dbReference>
<dbReference type="EMBL" id="KI913998">
    <property type="protein sequence ID" value="ETV92625.1"/>
    <property type="molecule type" value="Genomic_DNA"/>
</dbReference>
<dbReference type="Gene3D" id="3.40.30.10">
    <property type="entry name" value="Glutaredoxin"/>
    <property type="match status" value="1"/>
</dbReference>
<feature type="region of interest" description="Disordered" evidence="1">
    <location>
        <begin position="222"/>
        <end position="242"/>
    </location>
</feature>
<dbReference type="SUPFAM" id="SSF52833">
    <property type="entry name" value="Thioredoxin-like"/>
    <property type="match status" value="1"/>
</dbReference>
<sequence length="242" mass="27145">MEVTMAMFMSPVGQALAFASVAGYLTYHYVGDVANWTGQDVLFVVAVAAVVLMHRYRVKAYIEHDPKQRILDDVVPAYSLEDVEYVQGSPVHLGESRVVAVLFFATWCKGSRAALNEFEKVCSTYGRDVAFVAVTQESKEELAAYEVHGRRATNFKPLSDFSFAIGTENGTLTKEYQLKHKINTLPHVYLIGRDDSIFWHGHPVGHFDVRMLVICSSSHDATARRTPRGAPWRTISPPHQIR</sequence>
<dbReference type="InterPro" id="IPR000866">
    <property type="entry name" value="AhpC/TSA"/>
</dbReference>
<organism evidence="3">
    <name type="scientific">Aphanomyces invadans</name>
    <dbReference type="NCBI Taxonomy" id="157072"/>
    <lineage>
        <taxon>Eukaryota</taxon>
        <taxon>Sar</taxon>
        <taxon>Stramenopiles</taxon>
        <taxon>Oomycota</taxon>
        <taxon>Saprolegniomycetes</taxon>
        <taxon>Saprolegniales</taxon>
        <taxon>Verrucalvaceae</taxon>
        <taxon>Aphanomyces</taxon>
    </lineage>
</organism>
<dbReference type="InterPro" id="IPR013766">
    <property type="entry name" value="Thioredoxin_domain"/>
</dbReference>
<dbReference type="AlphaFoldDB" id="A0A024TEN2"/>
<feature type="domain" description="Thioredoxin" evidence="2">
    <location>
        <begin position="69"/>
        <end position="224"/>
    </location>
</feature>
<dbReference type="VEuPathDB" id="FungiDB:H310_13079"/>
<dbReference type="OrthoDB" id="157379at2759"/>
<dbReference type="PANTHER" id="PTHR42852:SF13">
    <property type="entry name" value="PROTEIN DIPZ"/>
    <property type="match status" value="1"/>
</dbReference>
<dbReference type="eggNOG" id="ENOG502S1ZR">
    <property type="taxonomic scope" value="Eukaryota"/>
</dbReference>
<dbReference type="InterPro" id="IPR050553">
    <property type="entry name" value="Thioredoxin_ResA/DsbE_sf"/>
</dbReference>
<dbReference type="PROSITE" id="PS51352">
    <property type="entry name" value="THIOREDOXIN_2"/>
    <property type="match status" value="1"/>
</dbReference>
<dbReference type="InterPro" id="IPR036249">
    <property type="entry name" value="Thioredoxin-like_sf"/>
</dbReference>
<gene>
    <name evidence="3" type="ORF">H310_13079</name>
</gene>
<protein>
    <recommendedName>
        <fullName evidence="2">Thioredoxin domain-containing protein</fullName>
    </recommendedName>
</protein>
<proteinExistence type="predicted"/>
<evidence type="ECO:0000259" key="2">
    <source>
        <dbReference type="PROSITE" id="PS51352"/>
    </source>
</evidence>
<dbReference type="Pfam" id="PF00578">
    <property type="entry name" value="AhpC-TSA"/>
    <property type="match status" value="1"/>
</dbReference>
<reference evidence="3" key="1">
    <citation type="submission" date="2013-12" db="EMBL/GenBank/DDBJ databases">
        <title>The Genome Sequence of Aphanomyces invadans NJM9701.</title>
        <authorList>
            <consortium name="The Broad Institute Genomics Platform"/>
            <person name="Russ C."/>
            <person name="Tyler B."/>
            <person name="van West P."/>
            <person name="Dieguez-Uribeondo J."/>
            <person name="Young S.K."/>
            <person name="Zeng Q."/>
            <person name="Gargeya S."/>
            <person name="Fitzgerald M."/>
            <person name="Abouelleil A."/>
            <person name="Alvarado L."/>
            <person name="Chapman S.B."/>
            <person name="Gainer-Dewar J."/>
            <person name="Goldberg J."/>
            <person name="Griggs A."/>
            <person name="Gujja S."/>
            <person name="Hansen M."/>
            <person name="Howarth C."/>
            <person name="Imamovic A."/>
            <person name="Ireland A."/>
            <person name="Larimer J."/>
            <person name="McCowan C."/>
            <person name="Murphy C."/>
            <person name="Pearson M."/>
            <person name="Poon T.W."/>
            <person name="Priest M."/>
            <person name="Roberts A."/>
            <person name="Saif S."/>
            <person name="Shea T."/>
            <person name="Sykes S."/>
            <person name="Wortman J."/>
            <person name="Nusbaum C."/>
            <person name="Birren B."/>
        </authorList>
    </citation>
    <scope>NUCLEOTIDE SEQUENCE [LARGE SCALE GENOMIC DNA]</scope>
    <source>
        <strain evidence="3">NJM9701</strain>
    </source>
</reference>
<name>A0A024TEN2_9STRA</name>